<evidence type="ECO:0000313" key="2">
    <source>
        <dbReference type="EMBL" id="CAG8636443.1"/>
    </source>
</evidence>
<feature type="compositionally biased region" description="Basic and acidic residues" evidence="1">
    <location>
        <begin position="48"/>
        <end position="80"/>
    </location>
</feature>
<dbReference type="OrthoDB" id="10444765at2759"/>
<dbReference type="AlphaFoldDB" id="A0A9N9GV38"/>
<keyword evidence="3" id="KW-1185">Reference proteome</keyword>
<feature type="compositionally biased region" description="Polar residues" evidence="1">
    <location>
        <begin position="128"/>
        <end position="139"/>
    </location>
</feature>
<proteinExistence type="predicted"/>
<feature type="region of interest" description="Disordered" evidence="1">
    <location>
        <begin position="46"/>
        <end position="106"/>
    </location>
</feature>
<feature type="region of interest" description="Disordered" evidence="1">
    <location>
        <begin position="118"/>
        <end position="209"/>
    </location>
</feature>
<reference evidence="2" key="1">
    <citation type="submission" date="2021-06" db="EMBL/GenBank/DDBJ databases">
        <authorList>
            <person name="Kallberg Y."/>
            <person name="Tangrot J."/>
            <person name="Rosling A."/>
        </authorList>
    </citation>
    <scope>NUCLEOTIDE SEQUENCE</scope>
    <source>
        <strain evidence="2">FL966</strain>
    </source>
</reference>
<feature type="compositionally biased region" description="Polar residues" evidence="1">
    <location>
        <begin position="81"/>
        <end position="105"/>
    </location>
</feature>
<gene>
    <name evidence="2" type="ORF">CPELLU_LOCUS8645</name>
</gene>
<organism evidence="2 3">
    <name type="scientific">Cetraspora pellucida</name>
    <dbReference type="NCBI Taxonomy" id="1433469"/>
    <lineage>
        <taxon>Eukaryota</taxon>
        <taxon>Fungi</taxon>
        <taxon>Fungi incertae sedis</taxon>
        <taxon>Mucoromycota</taxon>
        <taxon>Glomeromycotina</taxon>
        <taxon>Glomeromycetes</taxon>
        <taxon>Diversisporales</taxon>
        <taxon>Gigasporaceae</taxon>
        <taxon>Cetraspora</taxon>
    </lineage>
</organism>
<protein>
    <submittedName>
        <fullName evidence="2">67_t:CDS:1</fullName>
    </submittedName>
</protein>
<name>A0A9N9GV38_9GLOM</name>
<feature type="region of interest" description="Disordered" evidence="1">
    <location>
        <begin position="1"/>
        <end position="20"/>
    </location>
</feature>
<comment type="caution">
    <text evidence="2">The sequence shown here is derived from an EMBL/GenBank/DDBJ whole genome shotgun (WGS) entry which is preliminary data.</text>
</comment>
<evidence type="ECO:0000313" key="3">
    <source>
        <dbReference type="Proteomes" id="UP000789759"/>
    </source>
</evidence>
<evidence type="ECO:0000256" key="1">
    <source>
        <dbReference type="SAM" id="MobiDB-lite"/>
    </source>
</evidence>
<dbReference type="EMBL" id="CAJVQA010006219">
    <property type="protein sequence ID" value="CAG8636443.1"/>
    <property type="molecule type" value="Genomic_DNA"/>
</dbReference>
<dbReference type="Proteomes" id="UP000789759">
    <property type="component" value="Unassembled WGS sequence"/>
</dbReference>
<accession>A0A9N9GV38</accession>
<sequence>MHVPDYSDDNRWPGVRKGNNIPQEIKLIKDKTTPTRAKALILKKRRRVDTEMEKSSNKIRKVHDTRLGTKDKLNNGDKKNQTGNTTVTETPKAKVTTSNTTSNRTGDWHNMVEEVYQPNEEISRKNNNKSLPKIQTEQPENFMALPIESSGKTPEPESDISSSHDQSADVGSEQAQAASIDKRPGLLKQEADGSNEINHSEEESQVPIPRKWTSLFTTLRRGRATFSKHTPRGNIASRMTMH</sequence>